<evidence type="ECO:0000313" key="2">
    <source>
        <dbReference type="EMBL" id="TGJ84198.1"/>
    </source>
</evidence>
<dbReference type="Proteomes" id="UP000297716">
    <property type="component" value="Unassembled WGS sequence"/>
</dbReference>
<evidence type="ECO:0000313" key="3">
    <source>
        <dbReference type="Proteomes" id="UP000297716"/>
    </source>
</evidence>
<evidence type="ECO:0000256" key="1">
    <source>
        <dbReference type="SAM" id="MobiDB-lite"/>
    </source>
</evidence>
<sequence length="428" mass="49327">MADQHDIQSWIKTCKKSWMNAGAEEGSDHEKEEPKHEEPKHEEPKHEEPKHEEPKHEEPKHEEPKHENGSSYYPNRYLKQKDSSDPGPIYDHESSDYQKEYPKHHSSDPGLIYNQEDSNHNHESSKHDHESSKHDHESSNHNHKSSNHNHKSSEHDQEIIQQASAEGRGIQHPPDSILPHNVSERPKRRRGPELRVETNVLPVFVPRRVSEQPHEPSQAVILPVIANGITHVPRAAYQFMLDDGRNASVYIMGLPREIKYPALLESLTGLGKIYQTQIIPPKPPNVFAAAKVTFWYRDGVDRLHSKNGEGRFNFGGNYNPTIMPSRYWNPSQDPSVKSRVVIITGPPVVVNYPNLSTYFQYRGIHFRIEKVETRQDWNTGLPTMRWCFVSFRYQADMVYETLCEAVRGSRGSYNIVDIAWAATRVSWG</sequence>
<dbReference type="AlphaFoldDB" id="A0A4Z0YWA3"/>
<comment type="caution">
    <text evidence="2">The sequence shown here is derived from an EMBL/GenBank/DDBJ whole genome shotgun (WGS) entry which is preliminary data.</text>
</comment>
<proteinExistence type="predicted"/>
<evidence type="ECO:0008006" key="4">
    <source>
        <dbReference type="Google" id="ProtNLM"/>
    </source>
</evidence>
<feature type="compositionally biased region" description="Basic and acidic residues" evidence="1">
    <location>
        <begin position="117"/>
        <end position="140"/>
    </location>
</feature>
<feature type="compositionally biased region" description="Basic and acidic residues" evidence="1">
    <location>
        <begin position="26"/>
        <end position="68"/>
    </location>
</feature>
<feature type="region of interest" description="Disordered" evidence="1">
    <location>
        <begin position="14"/>
        <end position="194"/>
    </location>
</feature>
<dbReference type="EMBL" id="SKBN01000073">
    <property type="protein sequence ID" value="TGJ84198.1"/>
    <property type="molecule type" value="Genomic_DNA"/>
</dbReference>
<gene>
    <name evidence="2" type="ORF">E0Z10_g4551</name>
</gene>
<keyword evidence="3" id="KW-1185">Reference proteome</keyword>
<organism evidence="2 3">
    <name type="scientific">Xylaria hypoxylon</name>
    <dbReference type="NCBI Taxonomy" id="37992"/>
    <lineage>
        <taxon>Eukaryota</taxon>
        <taxon>Fungi</taxon>
        <taxon>Dikarya</taxon>
        <taxon>Ascomycota</taxon>
        <taxon>Pezizomycotina</taxon>
        <taxon>Sordariomycetes</taxon>
        <taxon>Xylariomycetidae</taxon>
        <taxon>Xylariales</taxon>
        <taxon>Xylariaceae</taxon>
        <taxon>Xylaria</taxon>
    </lineage>
</organism>
<dbReference type="OrthoDB" id="3508416at2759"/>
<feature type="compositionally biased region" description="Basic residues" evidence="1">
    <location>
        <begin position="141"/>
        <end position="150"/>
    </location>
</feature>
<accession>A0A4Z0YWA3</accession>
<name>A0A4Z0YWA3_9PEZI</name>
<reference evidence="2 3" key="1">
    <citation type="submission" date="2019-03" db="EMBL/GenBank/DDBJ databases">
        <title>Draft genome sequence of Xylaria hypoxylon DSM 108379, a ubiquitous saprotrophic-parasitic fungi on hardwood.</title>
        <authorList>
            <person name="Buettner E."/>
            <person name="Leonhardt S."/>
            <person name="Gebauer A.M."/>
            <person name="Liers C."/>
            <person name="Hofrichter M."/>
            <person name="Kellner H."/>
        </authorList>
    </citation>
    <scope>NUCLEOTIDE SEQUENCE [LARGE SCALE GENOMIC DNA]</scope>
    <source>
        <strain evidence="2 3">DSM 108379</strain>
    </source>
</reference>
<feature type="compositionally biased region" description="Basic and acidic residues" evidence="1">
    <location>
        <begin position="79"/>
        <end position="107"/>
    </location>
</feature>
<protein>
    <recommendedName>
        <fullName evidence="4">RRM domain-containing protein</fullName>
    </recommendedName>
</protein>